<dbReference type="Pfam" id="PF07484">
    <property type="entry name" value="Collar"/>
    <property type="match status" value="1"/>
</dbReference>
<dbReference type="Proteomes" id="UP000255417">
    <property type="component" value="Unassembled WGS sequence"/>
</dbReference>
<evidence type="ECO:0000313" key="5">
    <source>
        <dbReference type="EMBL" id="SUB59078.1"/>
    </source>
</evidence>
<dbReference type="InterPro" id="IPR051934">
    <property type="entry name" value="Phage_Tail_Fiber_Structural"/>
</dbReference>
<dbReference type="InterPro" id="IPR011083">
    <property type="entry name" value="Phage_tail_collar_dom"/>
</dbReference>
<feature type="domain" description="Phage tail fibre protein N-terminal" evidence="4">
    <location>
        <begin position="1"/>
        <end position="148"/>
    </location>
</feature>
<dbReference type="Gene3D" id="3.90.1340.10">
    <property type="entry name" value="Phage tail collar domain"/>
    <property type="match status" value="1"/>
</dbReference>
<feature type="domain" description="Phage tail collar" evidence="3">
    <location>
        <begin position="780"/>
        <end position="827"/>
    </location>
</feature>
<keyword evidence="2" id="KW-0945">Host-virus interaction</keyword>
<dbReference type="PANTHER" id="PTHR35191">
    <property type="entry name" value="PROPHAGE SIDE TAIL FIBER PROTEIN HOMOLOG STFQ-RELATED"/>
    <property type="match status" value="1"/>
</dbReference>
<dbReference type="GO" id="GO:0046718">
    <property type="term" value="P:symbiont entry into host cell"/>
    <property type="evidence" value="ECO:0007669"/>
    <property type="project" value="InterPro"/>
</dbReference>
<name>A0A379CAC0_9PAST</name>
<dbReference type="InterPro" id="IPR022225">
    <property type="entry name" value="Phage_tail_fibre_N"/>
</dbReference>
<reference evidence="5 6" key="1">
    <citation type="submission" date="2018-06" db="EMBL/GenBank/DDBJ databases">
        <authorList>
            <consortium name="Pathogen Informatics"/>
            <person name="Doyle S."/>
        </authorList>
    </citation>
    <scope>NUCLEOTIDE SEQUENCE [LARGE SCALE GENOMIC DNA]</scope>
    <source>
        <strain evidence="5 6">NCTC12872</strain>
    </source>
</reference>
<dbReference type="Pfam" id="PF12571">
    <property type="entry name" value="Phage_tail_fib"/>
    <property type="match status" value="1"/>
</dbReference>
<protein>
    <submittedName>
        <fullName evidence="5">Phage tail fibre repeat</fullName>
    </submittedName>
</protein>
<sequence length="921" mass="102545">MSKTYFSILTRKGAEMLAQTLGEQQLLTHLKMAVGDGNGQATIPSFEQTQLVNSRYSANITKCYQDPKDDKQVVFELQIPENIGGFYVRELGLLDKNNHLLAIANTPESYKPTTSEGSGKVSVFRLILKFGHLENVTLNVDSSTVYLTTLDKSDRVDLDSSDTVATSTAVKTVYDKANEKVSKNGDTMTGILKIKATNSDWSSVVLYNQAGKSLIFEATRDNNTQIGSIIYRAVGDYNGHNYINEAYIKIPKKSGTLALTSDVDRKVDKAELYSGFARDLNAINIEGFTSFDFSHRSADKAGLPESINYDGIGFQVNSEKQMSQFLSIAHGRHYLRTKDSDHDSWHVEKIITDELFKVQELERENLDNITTYGIYGQGANAEATAERNYPQRSAGTLLVTPSAYGVRQEYKTYHSGHIYFRNRSSTGWYPWKQIVGNLTTSVISEREDVAATLKAVKIAYDKAGAVENIANNKIDNSKKSNSVSSTSADTIATSRAVKIAYDKGEKAEQDAKVALNKAIEAKNTADKKASKTGDTFTGYMEINYSDYSGIGYKNTDGYVLKSQIEPNASRYFGSLIYRKGQTILHRLWLPKKTGVLALESDVDTKVDKTSLYSGFAGDLNAINIEGFTGFNFSTNKTQNTGLPEGYDGDGFQLKSNGQTTQFLSLGNGYNYFRTKDAQDEDWKLDKLVTEKDFKVKELKHENLDEITDVGLYGQPWTKNATVERHYPVEEAGSLVVTPSAYGVRQEYKTYHSGHIYFRNRSSTGWYPWKKQNRTDYLLIGVPIPYPLMQVPENCLAFNGQAFNKAAYPELAEKYPSGRLPDLRGLVIRGLDNGRGYDADRTLLSEQGDAIRNITGEFYFSEMIFGKANGVFNASHTYAPRTYRSSGSGGDYTIAFDASTVVPTASENRMKNIAFQYICLAR</sequence>
<evidence type="ECO:0000313" key="6">
    <source>
        <dbReference type="Proteomes" id="UP000255417"/>
    </source>
</evidence>
<dbReference type="AlphaFoldDB" id="A0A379CAC0"/>
<proteinExistence type="predicted"/>
<dbReference type="EMBL" id="UGTA01000001">
    <property type="protein sequence ID" value="SUB59078.1"/>
    <property type="molecule type" value="Genomic_DNA"/>
</dbReference>
<dbReference type="GO" id="GO:0019062">
    <property type="term" value="P:virion attachment to host cell"/>
    <property type="evidence" value="ECO:0007669"/>
    <property type="project" value="InterPro"/>
</dbReference>
<gene>
    <name evidence="5" type="ORF">NCTC12872_01053</name>
</gene>
<dbReference type="InterPro" id="IPR037053">
    <property type="entry name" value="Phage_tail_collar_dom_sf"/>
</dbReference>
<accession>A0A379CAC0</accession>
<keyword evidence="6" id="KW-1185">Reference proteome</keyword>
<dbReference type="Pfam" id="PF03406">
    <property type="entry name" value="Phage_fiber_2"/>
    <property type="match status" value="1"/>
</dbReference>
<evidence type="ECO:0000256" key="2">
    <source>
        <dbReference type="ARBA" id="ARBA00022581"/>
    </source>
</evidence>
<evidence type="ECO:0000256" key="1">
    <source>
        <dbReference type="ARBA" id="ARBA00004328"/>
    </source>
</evidence>
<organism evidence="5 6">
    <name type="scientific">Phocoenobacter uteri</name>
    <dbReference type="NCBI Taxonomy" id="146806"/>
    <lineage>
        <taxon>Bacteria</taxon>
        <taxon>Pseudomonadati</taxon>
        <taxon>Pseudomonadota</taxon>
        <taxon>Gammaproteobacteria</taxon>
        <taxon>Pasteurellales</taxon>
        <taxon>Pasteurellaceae</taxon>
        <taxon>Phocoenobacter</taxon>
    </lineage>
</organism>
<dbReference type="RefSeq" id="WP_115315573.1">
    <property type="nucleotide sequence ID" value="NZ_LWIF01000001.1"/>
</dbReference>
<dbReference type="CDD" id="cd19958">
    <property type="entry name" value="pyocin_knob"/>
    <property type="match status" value="2"/>
</dbReference>
<evidence type="ECO:0000259" key="3">
    <source>
        <dbReference type="Pfam" id="PF07484"/>
    </source>
</evidence>
<dbReference type="SUPFAM" id="SSF88874">
    <property type="entry name" value="Receptor-binding domain of short tail fibre protein gp12"/>
    <property type="match status" value="1"/>
</dbReference>
<dbReference type="OrthoDB" id="6402811at2"/>
<dbReference type="PANTHER" id="PTHR35191:SF1">
    <property type="entry name" value="PROPHAGE SIDE TAIL FIBER PROTEIN HOMOLOG STFQ-RELATED"/>
    <property type="match status" value="1"/>
</dbReference>
<comment type="subcellular location">
    <subcellularLocation>
        <location evidence="1">Virion</location>
    </subcellularLocation>
</comment>
<dbReference type="InterPro" id="IPR005068">
    <property type="entry name" value="Phage_lambda_Stf-r2"/>
</dbReference>
<evidence type="ECO:0000259" key="4">
    <source>
        <dbReference type="Pfam" id="PF12571"/>
    </source>
</evidence>